<reference evidence="1 2" key="1">
    <citation type="journal article" date="2021" name="Sci. Rep.">
        <title>The genome of the diatom Chaetoceros tenuissimus carries an ancient integrated fragment of an extant virus.</title>
        <authorList>
            <person name="Hongo Y."/>
            <person name="Kimura K."/>
            <person name="Takaki Y."/>
            <person name="Yoshida Y."/>
            <person name="Baba S."/>
            <person name="Kobayashi G."/>
            <person name="Nagasaki K."/>
            <person name="Hano T."/>
            <person name="Tomaru Y."/>
        </authorList>
    </citation>
    <scope>NUCLEOTIDE SEQUENCE [LARGE SCALE GENOMIC DNA]</scope>
    <source>
        <strain evidence="1 2">NIES-3715</strain>
    </source>
</reference>
<name>A0AAD3CCH1_9STRA</name>
<feature type="non-terminal residue" evidence="1">
    <location>
        <position position="1"/>
    </location>
</feature>
<proteinExistence type="predicted"/>
<comment type="caution">
    <text evidence="1">The sequence shown here is derived from an EMBL/GenBank/DDBJ whole genome shotgun (WGS) entry which is preliminary data.</text>
</comment>
<dbReference type="AlphaFoldDB" id="A0AAD3CCH1"/>
<evidence type="ECO:0000313" key="2">
    <source>
        <dbReference type="Proteomes" id="UP001054902"/>
    </source>
</evidence>
<dbReference type="EMBL" id="BLLK01000010">
    <property type="protein sequence ID" value="GFH43567.1"/>
    <property type="molecule type" value="Genomic_DNA"/>
</dbReference>
<organism evidence="1 2">
    <name type="scientific">Chaetoceros tenuissimus</name>
    <dbReference type="NCBI Taxonomy" id="426638"/>
    <lineage>
        <taxon>Eukaryota</taxon>
        <taxon>Sar</taxon>
        <taxon>Stramenopiles</taxon>
        <taxon>Ochrophyta</taxon>
        <taxon>Bacillariophyta</taxon>
        <taxon>Coscinodiscophyceae</taxon>
        <taxon>Chaetocerotophycidae</taxon>
        <taxon>Chaetocerotales</taxon>
        <taxon>Chaetocerotaceae</taxon>
        <taxon>Chaetoceros</taxon>
    </lineage>
</organism>
<keyword evidence="2" id="KW-1185">Reference proteome</keyword>
<protein>
    <submittedName>
        <fullName evidence="1">Uncharacterized protein</fullName>
    </submittedName>
</protein>
<evidence type="ECO:0000313" key="1">
    <source>
        <dbReference type="EMBL" id="GFH43567.1"/>
    </source>
</evidence>
<sequence length="79" mass="8656">ALAHSSLAPNQMSDRMVADVISDKRHHGTDVNLLSRKWGIGLKKAKDTYFNSFCRGKNIGKLTGVNNNWQGTQTLASLA</sequence>
<dbReference type="Proteomes" id="UP001054902">
    <property type="component" value="Unassembled WGS sequence"/>
</dbReference>
<gene>
    <name evidence="1" type="ORF">CTEN210_00040</name>
</gene>
<accession>A0AAD3CCH1</accession>